<name>A0AAE9Y7V0_9ACTN</name>
<accession>A0AAE9Y7V0</accession>
<evidence type="ECO:0000313" key="3">
    <source>
        <dbReference type="EMBL" id="WCO68340.1"/>
    </source>
</evidence>
<keyword evidence="4" id="KW-1185">Reference proteome</keyword>
<evidence type="ECO:0000256" key="1">
    <source>
        <dbReference type="SAM" id="MobiDB-lite"/>
    </source>
</evidence>
<dbReference type="KEGG" id="ima:PO878_06310"/>
<dbReference type="PANTHER" id="PTHR10285">
    <property type="entry name" value="URIDINE KINASE"/>
    <property type="match status" value="1"/>
</dbReference>
<dbReference type="EMBL" id="CP116942">
    <property type="protein sequence ID" value="WCO68340.1"/>
    <property type="molecule type" value="Genomic_DNA"/>
</dbReference>
<dbReference type="Proteomes" id="UP001216390">
    <property type="component" value="Chromosome"/>
</dbReference>
<proteinExistence type="predicted"/>
<gene>
    <name evidence="3" type="ORF">PO878_06310</name>
</gene>
<evidence type="ECO:0000313" key="4">
    <source>
        <dbReference type="Proteomes" id="UP001216390"/>
    </source>
</evidence>
<evidence type="ECO:0000259" key="2">
    <source>
        <dbReference type="Pfam" id="PF00485"/>
    </source>
</evidence>
<dbReference type="GO" id="GO:0005524">
    <property type="term" value="F:ATP binding"/>
    <property type="evidence" value="ECO:0007669"/>
    <property type="project" value="InterPro"/>
</dbReference>
<dbReference type="GO" id="GO:0016301">
    <property type="term" value="F:kinase activity"/>
    <property type="evidence" value="ECO:0007669"/>
    <property type="project" value="InterPro"/>
</dbReference>
<feature type="domain" description="Phosphoribulokinase/uridine kinase" evidence="2">
    <location>
        <begin position="10"/>
        <end position="151"/>
    </location>
</feature>
<organism evidence="3 4">
    <name type="scientific">Iamia majanohamensis</name>
    <dbReference type="NCBI Taxonomy" id="467976"/>
    <lineage>
        <taxon>Bacteria</taxon>
        <taxon>Bacillati</taxon>
        <taxon>Actinomycetota</taxon>
        <taxon>Acidimicrobiia</taxon>
        <taxon>Acidimicrobiales</taxon>
        <taxon>Iamiaceae</taxon>
        <taxon>Iamia</taxon>
    </lineage>
</organism>
<dbReference type="RefSeq" id="WP_272737857.1">
    <property type="nucleotide sequence ID" value="NZ_CP116942.1"/>
</dbReference>
<dbReference type="Pfam" id="PF00485">
    <property type="entry name" value="PRK"/>
    <property type="match status" value="1"/>
</dbReference>
<protein>
    <recommendedName>
        <fullName evidence="2">Phosphoribulokinase/uridine kinase domain-containing protein</fullName>
    </recommendedName>
</protein>
<feature type="compositionally biased region" description="Low complexity" evidence="1">
    <location>
        <begin position="190"/>
        <end position="218"/>
    </location>
</feature>
<reference evidence="3" key="1">
    <citation type="submission" date="2023-01" db="EMBL/GenBank/DDBJ databases">
        <title>The diversity of Class Acidimicrobiia in South China Sea sediment environments and the proposal of Iamia marina sp. nov., a novel species of the genus Iamia.</title>
        <authorList>
            <person name="He Y."/>
            <person name="Tian X."/>
        </authorList>
    </citation>
    <scope>NUCLEOTIDE SEQUENCE</scope>
    <source>
        <strain evidence="3">DSM 19957</strain>
    </source>
</reference>
<dbReference type="SUPFAM" id="SSF52540">
    <property type="entry name" value="P-loop containing nucleoside triphosphate hydrolases"/>
    <property type="match status" value="1"/>
</dbReference>
<dbReference type="AlphaFoldDB" id="A0AAE9Y7V0"/>
<dbReference type="InterPro" id="IPR006083">
    <property type="entry name" value="PRK/URK"/>
</dbReference>
<dbReference type="InterPro" id="IPR027417">
    <property type="entry name" value="P-loop_NTPase"/>
</dbReference>
<feature type="region of interest" description="Disordered" evidence="1">
    <location>
        <begin position="190"/>
        <end position="231"/>
    </location>
</feature>
<sequence length="231" mass="24130">MAGGALQARVVVLAGPSGCGKTSLARRSGLPVVALDDFYRDGTDPAMPRVGGQVDWEDPRSWDGEAAAKALSELCRTGEVDVPTYSFAEDRVVGHRTLTLDGATTVVAEGIFAAEAVARCRDEGVLADAVLLRVPAVVTFGRRLARDLRERRKPPLVLVRQGVRKLRDERRIVARQRALGCRPLRRAAAAAALAQPPSAAPDTPGAPGTPVPSAAAPPGAAPAPAPARSAR</sequence>
<dbReference type="Gene3D" id="3.40.50.300">
    <property type="entry name" value="P-loop containing nucleotide triphosphate hydrolases"/>
    <property type="match status" value="1"/>
</dbReference>